<evidence type="ECO:0000313" key="10">
    <source>
        <dbReference type="EMBL" id="VAV86921.1"/>
    </source>
</evidence>
<evidence type="ECO:0000256" key="1">
    <source>
        <dbReference type="ARBA" id="ARBA00004162"/>
    </source>
</evidence>
<dbReference type="Pfam" id="PF00691">
    <property type="entry name" value="OmpA"/>
    <property type="match status" value="1"/>
</dbReference>
<evidence type="ECO:0000256" key="6">
    <source>
        <dbReference type="ARBA" id="ARBA00023136"/>
    </source>
</evidence>
<reference evidence="10" key="1">
    <citation type="submission" date="2018-06" db="EMBL/GenBank/DDBJ databases">
        <authorList>
            <person name="Zhirakovskaya E."/>
        </authorList>
    </citation>
    <scope>NUCLEOTIDE SEQUENCE</scope>
</reference>
<dbReference type="GO" id="GO:0005886">
    <property type="term" value="C:plasma membrane"/>
    <property type="evidence" value="ECO:0007669"/>
    <property type="project" value="UniProtKB-SubCell"/>
</dbReference>
<feature type="domain" description="OmpA-like" evidence="9">
    <location>
        <begin position="166"/>
        <end position="285"/>
    </location>
</feature>
<accession>A0A3B0R450</accession>
<evidence type="ECO:0000256" key="5">
    <source>
        <dbReference type="ARBA" id="ARBA00022989"/>
    </source>
</evidence>
<keyword evidence="10" id="KW-0282">Flagellum</keyword>
<keyword evidence="10" id="KW-0969">Cilium</keyword>
<comment type="subcellular location">
    <subcellularLocation>
        <location evidence="1">Cell membrane</location>
        <topology evidence="1">Single-pass membrane protein</topology>
    </subcellularLocation>
</comment>
<dbReference type="Gene3D" id="3.30.1330.60">
    <property type="entry name" value="OmpA-like domain"/>
    <property type="match status" value="1"/>
</dbReference>
<keyword evidence="3" id="KW-1003">Cell membrane</keyword>
<evidence type="ECO:0000256" key="8">
    <source>
        <dbReference type="SAM" id="Phobius"/>
    </source>
</evidence>
<sequence>MADDARPIIIKRIKKVSGGAHGGAWKVAYADFVTAMMAFFLLLWLLNSTSKEQKEGLSEYFSPTTASTNSSSGSGGILGGVSLNTDGAQASAVTVSIPTTTTEINSEDDEDSEKKSEETKYAEQVAEKEQAYFEKMSDDLKVAIQQNPELAELKDQVLIDITEEGMRIQLVDKDHRAMFRPASAELYQYAKKLIRKISTIVVKMPNRISISGHTDAKPFTSKANYSNWELSADRANATRRILSSSGVSANRIAEVLGKASTEPLLPDRPMRAENRRITILLLRESPTLPPDFM</sequence>
<proteinExistence type="inferred from homology"/>
<dbReference type="Pfam" id="PF13677">
    <property type="entry name" value="MotB_plug"/>
    <property type="match status" value="1"/>
</dbReference>
<keyword evidence="10" id="KW-0966">Cell projection</keyword>
<dbReference type="InterPro" id="IPR036737">
    <property type="entry name" value="OmpA-like_sf"/>
</dbReference>
<comment type="similarity">
    <text evidence="2">Belongs to the MotB family.</text>
</comment>
<feature type="transmembrane region" description="Helical" evidence="8">
    <location>
        <begin position="27"/>
        <end position="46"/>
    </location>
</feature>
<dbReference type="PANTHER" id="PTHR30329:SF21">
    <property type="entry name" value="LIPOPROTEIN YIAD-RELATED"/>
    <property type="match status" value="1"/>
</dbReference>
<gene>
    <name evidence="10" type="ORF">MNBD_ALPHA02-291</name>
</gene>
<dbReference type="PROSITE" id="PS51123">
    <property type="entry name" value="OMPA_2"/>
    <property type="match status" value="1"/>
</dbReference>
<dbReference type="AlphaFoldDB" id="A0A3B0R450"/>
<keyword evidence="5 8" id="KW-1133">Transmembrane helix</keyword>
<evidence type="ECO:0000259" key="9">
    <source>
        <dbReference type="PROSITE" id="PS51123"/>
    </source>
</evidence>
<dbReference type="EMBL" id="UOED01000017">
    <property type="protein sequence ID" value="VAV86921.1"/>
    <property type="molecule type" value="Genomic_DNA"/>
</dbReference>
<keyword evidence="6 8" id="KW-0472">Membrane</keyword>
<keyword evidence="4 8" id="KW-0812">Transmembrane</keyword>
<evidence type="ECO:0000256" key="3">
    <source>
        <dbReference type="ARBA" id="ARBA00022475"/>
    </source>
</evidence>
<evidence type="ECO:0000256" key="2">
    <source>
        <dbReference type="ARBA" id="ARBA00008914"/>
    </source>
</evidence>
<protein>
    <submittedName>
        <fullName evidence="10">Flagellar motor rotation protein MotB</fullName>
    </submittedName>
</protein>
<name>A0A3B0R450_9ZZZZ</name>
<dbReference type="CDD" id="cd07185">
    <property type="entry name" value="OmpA_C-like"/>
    <property type="match status" value="1"/>
</dbReference>
<dbReference type="InterPro" id="IPR050330">
    <property type="entry name" value="Bact_OuterMem_StrucFunc"/>
</dbReference>
<feature type="region of interest" description="Disordered" evidence="7">
    <location>
        <begin position="94"/>
        <end position="120"/>
    </location>
</feature>
<organism evidence="10">
    <name type="scientific">hydrothermal vent metagenome</name>
    <dbReference type="NCBI Taxonomy" id="652676"/>
    <lineage>
        <taxon>unclassified sequences</taxon>
        <taxon>metagenomes</taxon>
        <taxon>ecological metagenomes</taxon>
    </lineage>
</organism>
<evidence type="ECO:0000256" key="4">
    <source>
        <dbReference type="ARBA" id="ARBA00022692"/>
    </source>
</evidence>
<dbReference type="SUPFAM" id="SSF103088">
    <property type="entry name" value="OmpA-like"/>
    <property type="match status" value="1"/>
</dbReference>
<evidence type="ECO:0000256" key="7">
    <source>
        <dbReference type="SAM" id="MobiDB-lite"/>
    </source>
</evidence>
<dbReference type="PANTHER" id="PTHR30329">
    <property type="entry name" value="STATOR ELEMENT OF FLAGELLAR MOTOR COMPLEX"/>
    <property type="match status" value="1"/>
</dbReference>
<dbReference type="NCBIfam" id="NF006548">
    <property type="entry name" value="PRK09041.1"/>
    <property type="match status" value="1"/>
</dbReference>
<dbReference type="InterPro" id="IPR006665">
    <property type="entry name" value="OmpA-like"/>
</dbReference>
<dbReference type="InterPro" id="IPR025713">
    <property type="entry name" value="MotB-like_N_dom"/>
</dbReference>